<reference evidence="2 3" key="1">
    <citation type="journal article" date="2021" name="Hortic Res">
        <title>The domestication of Cucurbita argyrosperma as revealed by the genome of its wild relative.</title>
        <authorList>
            <person name="Barrera-Redondo J."/>
            <person name="Sanchez-de la Vega G."/>
            <person name="Aguirre-Liguori J.A."/>
            <person name="Castellanos-Morales G."/>
            <person name="Gutierrez-Guerrero Y.T."/>
            <person name="Aguirre-Dugua X."/>
            <person name="Aguirre-Planter E."/>
            <person name="Tenaillon M.I."/>
            <person name="Lira-Saade R."/>
            <person name="Eguiarte L.E."/>
        </authorList>
    </citation>
    <scope>NUCLEOTIDE SEQUENCE [LARGE SCALE GENOMIC DNA]</scope>
    <source>
        <strain evidence="2">JBR-2021</strain>
    </source>
</reference>
<dbReference type="EMBL" id="JAGKQH010000012">
    <property type="protein sequence ID" value="KAG6585457.1"/>
    <property type="molecule type" value="Genomic_DNA"/>
</dbReference>
<dbReference type="InterPro" id="IPR050750">
    <property type="entry name" value="C5-MTase"/>
</dbReference>
<organism evidence="2 3">
    <name type="scientific">Cucurbita argyrosperma subsp. sororia</name>
    <dbReference type="NCBI Taxonomy" id="37648"/>
    <lineage>
        <taxon>Eukaryota</taxon>
        <taxon>Viridiplantae</taxon>
        <taxon>Streptophyta</taxon>
        <taxon>Embryophyta</taxon>
        <taxon>Tracheophyta</taxon>
        <taxon>Spermatophyta</taxon>
        <taxon>Magnoliopsida</taxon>
        <taxon>eudicotyledons</taxon>
        <taxon>Gunneridae</taxon>
        <taxon>Pentapetalae</taxon>
        <taxon>rosids</taxon>
        <taxon>fabids</taxon>
        <taxon>Cucurbitales</taxon>
        <taxon>Cucurbitaceae</taxon>
        <taxon>Cucurbiteae</taxon>
        <taxon>Cucurbita</taxon>
    </lineage>
</organism>
<dbReference type="AlphaFoldDB" id="A0AAV6MR35"/>
<evidence type="ECO:0000256" key="1">
    <source>
        <dbReference type="ARBA" id="ARBA00022691"/>
    </source>
</evidence>
<comment type="caution">
    <text evidence="2">The sequence shown here is derived from an EMBL/GenBank/DDBJ whole genome shotgun (WGS) entry which is preliminary data.</text>
</comment>
<sequence>MENVGFETSDTHTKMVDILEKADFSRQEFILSPMHFGVPYSRPRYFCLAKRRLLSFQRQSYNNQLLWRPSPLLENDAISYYRYVKGTGSPLSPFKAEMVDKAHSLKEGTLRYCTPREVANLHSFPEDSQFPQHIGLRQRHALLGNSLRIAVVAPLLRYLFAEPS</sequence>
<gene>
    <name evidence="2" type="primary">DNMT2</name>
    <name evidence="2" type="ORF">SDJN03_18190</name>
</gene>
<evidence type="ECO:0000313" key="2">
    <source>
        <dbReference type="EMBL" id="KAG6585457.1"/>
    </source>
</evidence>
<keyword evidence="1" id="KW-0949">S-adenosyl-L-methionine</keyword>
<dbReference type="Proteomes" id="UP000685013">
    <property type="component" value="Chromosome 12"/>
</dbReference>
<feature type="non-terminal residue" evidence="2">
    <location>
        <position position="1"/>
    </location>
</feature>
<evidence type="ECO:0000313" key="3">
    <source>
        <dbReference type="Proteomes" id="UP000685013"/>
    </source>
</evidence>
<protein>
    <submittedName>
        <fullName evidence="2">tRNA (Cytosine(38)-C(5))-methyltransferase 2</fullName>
    </submittedName>
</protein>
<accession>A0AAV6MR35</accession>
<name>A0AAV6MR35_9ROSI</name>
<dbReference type="PANTHER" id="PTHR46098">
    <property type="entry name" value="TRNA (CYTOSINE(38)-C(5))-METHYLTRANSFERASE"/>
    <property type="match status" value="1"/>
</dbReference>
<proteinExistence type="predicted"/>
<dbReference type="GO" id="GO:0005634">
    <property type="term" value="C:nucleus"/>
    <property type="evidence" value="ECO:0007669"/>
    <property type="project" value="TreeGrafter"/>
</dbReference>
<dbReference type="PANTHER" id="PTHR46098:SF1">
    <property type="entry name" value="TRNA (CYTOSINE(38)-C(5))-METHYLTRANSFERASE"/>
    <property type="match status" value="1"/>
</dbReference>
<keyword evidence="3" id="KW-1185">Reference proteome</keyword>